<organism evidence="5 6">
    <name type="scientific">Sphingobium herbicidovorans (strain ATCC 700291 / DSM 11019 / CCUG 56400 / KCTC 2939 / LMG 18315 / NBRC 16415 / MH)</name>
    <name type="common">Sphingomonas herbicidovorans</name>
    <dbReference type="NCBI Taxonomy" id="1219045"/>
    <lineage>
        <taxon>Bacteria</taxon>
        <taxon>Pseudomonadati</taxon>
        <taxon>Pseudomonadota</taxon>
        <taxon>Alphaproteobacteria</taxon>
        <taxon>Sphingomonadales</taxon>
        <taxon>Sphingomonadaceae</taxon>
        <taxon>Sphingobium</taxon>
    </lineage>
</organism>
<dbReference type="Pfam" id="PF02195">
    <property type="entry name" value="ParB_N"/>
    <property type="match status" value="1"/>
</dbReference>
<dbReference type="SUPFAM" id="SSF110849">
    <property type="entry name" value="ParB/Sulfiredoxin"/>
    <property type="match status" value="1"/>
</dbReference>
<dbReference type="OrthoDB" id="9813122at2"/>
<dbReference type="InterPro" id="IPR050336">
    <property type="entry name" value="Chromosome_partition/occlusion"/>
</dbReference>
<evidence type="ECO:0000313" key="6">
    <source>
        <dbReference type="Proteomes" id="UP000024284"/>
    </source>
</evidence>
<dbReference type="Pfam" id="PF17762">
    <property type="entry name" value="HTH_ParB"/>
    <property type="match status" value="1"/>
</dbReference>
<dbReference type="PATRIC" id="fig|1219045.3.peg.575"/>
<dbReference type="InterPro" id="IPR041468">
    <property type="entry name" value="HTH_ParB/Spo0J"/>
</dbReference>
<sequence length="588" mass="64723">MARPKKATAQAAPEETTAPASPRVAPMAIQPVPLGRLVRAPENVRHTDKAADVESLADDIAAHGLLQSLIGYAGDTDIDAAAVYIIGGGRRLQALQLLRERGSIDDGYEVSVLIRDQAEAIELSLSENLARRDMNPADEFAAFQELMRPGTMSPADIAKRFGFSERYVKQRLRLASLAPEILDAMRRGKLTMDAAMAYAGTQDQKLQVKIFAAEEKKGSWGHGVQSIRSGIINAQMTTGDALFKFVGKADYEKKGGRYEDDLFGDAESYSGRKLIDPDIVATIAADRAYFQQARLLSEAKASHRTTSDVILVPGLRLGKLPKAPKGYEVVERPYWRQDLPSYDKLRGKACDLGIDIVAFAGVDHLGALVLAEQFFIPGARMSDLIPPQREAPRKTEAEWAAERRAASIRSVAAWLVARDHHKDRTEGRLWWKSQQPHLGSLMKQKGLGDCYSVDVSILVTPEEIEARLEDAEKEYLLQEAEKAALREAEERAKAEAAEALEARRAEVLAMDPQPVVIQVDGIAHFRWADGAYGDEQEDTPEAEECSLYDDLEELLEHAGIIGLVWPSIEAWADNPHGDNVAEPEEQAA</sequence>
<feature type="domain" description="ParB-like N-terminal" evidence="4">
    <location>
        <begin position="30"/>
        <end position="129"/>
    </location>
</feature>
<name>A0A086PE88_SPHHM</name>
<dbReference type="STRING" id="76947.GCA_002080435_02383"/>
<dbReference type="EMBL" id="JFZA02000002">
    <property type="protein sequence ID" value="KFG91706.1"/>
    <property type="molecule type" value="Genomic_DNA"/>
</dbReference>
<dbReference type="SUPFAM" id="SSF109709">
    <property type="entry name" value="KorB DNA-binding domain-like"/>
    <property type="match status" value="1"/>
</dbReference>
<dbReference type="InterPro" id="IPR036086">
    <property type="entry name" value="ParB/Sulfiredoxin_sf"/>
</dbReference>
<feature type="region of interest" description="Disordered" evidence="3">
    <location>
        <begin position="1"/>
        <end position="25"/>
    </location>
</feature>
<dbReference type="SMART" id="SM00470">
    <property type="entry name" value="ParB"/>
    <property type="match status" value="1"/>
</dbReference>
<keyword evidence="2" id="KW-0175">Coiled coil</keyword>
<evidence type="ECO:0000259" key="4">
    <source>
        <dbReference type="SMART" id="SM00470"/>
    </source>
</evidence>
<feature type="compositionally biased region" description="Low complexity" evidence="3">
    <location>
        <begin position="7"/>
        <end position="20"/>
    </location>
</feature>
<evidence type="ECO:0000256" key="2">
    <source>
        <dbReference type="SAM" id="Coils"/>
    </source>
</evidence>
<gene>
    <name evidence="5" type="ORF">BV98_000564</name>
</gene>
<dbReference type="InterPro" id="IPR003115">
    <property type="entry name" value="ParB_N"/>
</dbReference>
<accession>A0A086PE88</accession>
<comment type="similarity">
    <text evidence="1">Belongs to the ParB family.</text>
</comment>
<dbReference type="AlphaFoldDB" id="A0A086PE88"/>
<evidence type="ECO:0000313" key="5">
    <source>
        <dbReference type="EMBL" id="KFG91706.1"/>
    </source>
</evidence>
<dbReference type="PANTHER" id="PTHR33375">
    <property type="entry name" value="CHROMOSOME-PARTITIONING PROTEIN PARB-RELATED"/>
    <property type="match status" value="1"/>
</dbReference>
<feature type="coiled-coil region" evidence="2">
    <location>
        <begin position="468"/>
        <end position="506"/>
    </location>
</feature>
<dbReference type="Gene3D" id="3.90.1530.30">
    <property type="match status" value="1"/>
</dbReference>
<dbReference type="PANTHER" id="PTHR33375:SF7">
    <property type="entry name" value="CHROMOSOME 2-PARTITIONING PROTEIN PARB-RELATED"/>
    <property type="match status" value="1"/>
</dbReference>
<dbReference type="Proteomes" id="UP000024284">
    <property type="component" value="Unassembled WGS sequence"/>
</dbReference>
<comment type="caution">
    <text evidence="5">The sequence shown here is derived from an EMBL/GenBank/DDBJ whole genome shotgun (WGS) entry which is preliminary data.</text>
</comment>
<proteinExistence type="inferred from homology"/>
<dbReference type="FunFam" id="1.10.10.2830:FF:000001">
    <property type="entry name" value="Chromosome partitioning protein ParB"/>
    <property type="match status" value="1"/>
</dbReference>
<evidence type="ECO:0000256" key="1">
    <source>
        <dbReference type="ARBA" id="ARBA00006295"/>
    </source>
</evidence>
<dbReference type="eggNOG" id="COG1475">
    <property type="taxonomic scope" value="Bacteria"/>
</dbReference>
<keyword evidence="6" id="KW-1185">Reference proteome</keyword>
<dbReference type="RefSeq" id="WP_062793045.1">
    <property type="nucleotide sequence ID" value="NZ_BCZD01000018.1"/>
</dbReference>
<dbReference type="GO" id="GO:0005694">
    <property type="term" value="C:chromosome"/>
    <property type="evidence" value="ECO:0007669"/>
    <property type="project" value="TreeGrafter"/>
</dbReference>
<protein>
    <submittedName>
        <fullName evidence="5">ParB-like partition protein</fullName>
    </submittedName>
</protein>
<dbReference type="CDD" id="cd16406">
    <property type="entry name" value="ParB_N_like"/>
    <property type="match status" value="1"/>
</dbReference>
<evidence type="ECO:0000256" key="3">
    <source>
        <dbReference type="SAM" id="MobiDB-lite"/>
    </source>
</evidence>
<dbReference type="Gene3D" id="1.10.10.2830">
    <property type="match status" value="1"/>
</dbReference>
<reference evidence="5" key="1">
    <citation type="submission" date="2014-08" db="EMBL/GenBank/DDBJ databases">
        <title>Draft genome sequences of Sphingobium herbicidovorans.</title>
        <authorList>
            <person name="Gan H.M."/>
            <person name="Gan H.Y."/>
            <person name="Savka M.A."/>
        </authorList>
    </citation>
    <scope>NUCLEOTIDE SEQUENCE [LARGE SCALE GENOMIC DNA]</scope>
    <source>
        <strain evidence="5">NBRC 16415</strain>
    </source>
</reference>
<dbReference type="GO" id="GO:0007059">
    <property type="term" value="P:chromosome segregation"/>
    <property type="evidence" value="ECO:0007669"/>
    <property type="project" value="TreeGrafter"/>
</dbReference>